<dbReference type="PANTHER" id="PTHR46211">
    <property type="entry name" value="GLYCEROPHOSPHORYL DIESTER PHOSPHODIESTERASE"/>
    <property type="match status" value="1"/>
</dbReference>
<dbReference type="SUPFAM" id="SSF51695">
    <property type="entry name" value="PLC-like phosphodiesterases"/>
    <property type="match status" value="1"/>
</dbReference>
<name>A0A8B2NFW7_9HYPH</name>
<reference evidence="2 3" key="1">
    <citation type="submission" date="2018-05" db="EMBL/GenBank/DDBJ databases">
        <title>Acuticoccus sediminis sp. nov., isolated from deep-sea sediment of Indian Ocean.</title>
        <authorList>
            <person name="Liu X."/>
            <person name="Lai Q."/>
            <person name="Du Y."/>
            <person name="Sun F."/>
            <person name="Zhang X."/>
            <person name="Wang S."/>
            <person name="Shao Z."/>
        </authorList>
    </citation>
    <scope>NUCLEOTIDE SEQUENCE [LARGE SCALE GENOMIC DNA]</scope>
    <source>
        <strain evidence="2 3">PTG4-2</strain>
    </source>
</reference>
<evidence type="ECO:0000313" key="2">
    <source>
        <dbReference type="EMBL" id="RAH98150.1"/>
    </source>
</evidence>
<protein>
    <submittedName>
        <fullName evidence="2">Glycerophosphodiester phosphodiesterase</fullName>
    </submittedName>
</protein>
<dbReference type="InterPro" id="IPR030395">
    <property type="entry name" value="GP_PDE_dom"/>
</dbReference>
<dbReference type="AlphaFoldDB" id="A0A8B2NFW7"/>
<dbReference type="PANTHER" id="PTHR46211:SF1">
    <property type="entry name" value="GLYCEROPHOSPHODIESTER PHOSPHODIESTERASE, CYTOPLASMIC"/>
    <property type="match status" value="1"/>
</dbReference>
<dbReference type="Proteomes" id="UP000249590">
    <property type="component" value="Unassembled WGS sequence"/>
</dbReference>
<dbReference type="Gene3D" id="3.20.20.190">
    <property type="entry name" value="Phosphatidylinositol (PI) phosphodiesterase"/>
    <property type="match status" value="1"/>
</dbReference>
<dbReference type="EMBL" id="QHHQ01000007">
    <property type="protein sequence ID" value="RAH98150.1"/>
    <property type="molecule type" value="Genomic_DNA"/>
</dbReference>
<dbReference type="GO" id="GO:0006629">
    <property type="term" value="P:lipid metabolic process"/>
    <property type="evidence" value="ECO:0007669"/>
    <property type="project" value="InterPro"/>
</dbReference>
<evidence type="ECO:0000259" key="1">
    <source>
        <dbReference type="PROSITE" id="PS51704"/>
    </source>
</evidence>
<organism evidence="2 3">
    <name type="scientific">Acuticoccus sediminis</name>
    <dbReference type="NCBI Taxonomy" id="2184697"/>
    <lineage>
        <taxon>Bacteria</taxon>
        <taxon>Pseudomonadati</taxon>
        <taxon>Pseudomonadota</taxon>
        <taxon>Alphaproteobacteria</taxon>
        <taxon>Hyphomicrobiales</taxon>
        <taxon>Amorphaceae</taxon>
        <taxon>Acuticoccus</taxon>
    </lineage>
</organism>
<dbReference type="GO" id="GO:0008081">
    <property type="term" value="F:phosphoric diester hydrolase activity"/>
    <property type="evidence" value="ECO:0007669"/>
    <property type="project" value="InterPro"/>
</dbReference>
<dbReference type="Pfam" id="PF03009">
    <property type="entry name" value="GDPD"/>
    <property type="match status" value="1"/>
</dbReference>
<dbReference type="RefSeq" id="WP_111350695.1">
    <property type="nucleotide sequence ID" value="NZ_QHHQ01000007.1"/>
</dbReference>
<sequence length="244" mass="26283">MITGIVPDWLTRRPIAHRGLHGASHVENTLGAVEAAIEAGYAIEVDLQLTADGGLVITHDSTLDRMTNATGRVADRTLDELRAITITGSDETFSSITDLLALTSGRSPLFLEAKAPVHPAAKAAMTSAITRALSEYGGAAAVMTFDPDLLALLRKALPDTPLGILAGGEEHGSLVSRFGRDMLLHTPRTRPDFVSYYATALPHPGPSIARRRGRPVLAWTVRSPMEAKRLAPYVDQIIFEDFRP</sequence>
<proteinExistence type="predicted"/>
<feature type="domain" description="GP-PDE" evidence="1">
    <location>
        <begin position="12"/>
        <end position="244"/>
    </location>
</feature>
<comment type="caution">
    <text evidence="2">The sequence shown here is derived from an EMBL/GenBank/DDBJ whole genome shotgun (WGS) entry which is preliminary data.</text>
</comment>
<dbReference type="OrthoDB" id="384721at2"/>
<dbReference type="PROSITE" id="PS51704">
    <property type="entry name" value="GP_PDE"/>
    <property type="match status" value="1"/>
</dbReference>
<evidence type="ECO:0000313" key="3">
    <source>
        <dbReference type="Proteomes" id="UP000249590"/>
    </source>
</evidence>
<accession>A0A8B2NFW7</accession>
<gene>
    <name evidence="2" type="ORF">DLJ53_25875</name>
</gene>
<dbReference type="InterPro" id="IPR017946">
    <property type="entry name" value="PLC-like_Pdiesterase_TIM-brl"/>
</dbReference>
<keyword evidence="3" id="KW-1185">Reference proteome</keyword>